<dbReference type="InterPro" id="IPR011831">
    <property type="entry name" value="ADP-Glc_PPase"/>
</dbReference>
<keyword evidence="5" id="KW-1185">Reference proteome</keyword>
<evidence type="ECO:0000259" key="3">
    <source>
        <dbReference type="Pfam" id="PF24894"/>
    </source>
</evidence>
<dbReference type="EC" id="2.7.7.27" evidence="4"/>
<evidence type="ECO:0000313" key="5">
    <source>
        <dbReference type="Proteomes" id="UP001481872"/>
    </source>
</evidence>
<dbReference type="InterPro" id="IPR011832">
    <property type="entry name" value="GlgDAde_trans"/>
</dbReference>
<dbReference type="SUPFAM" id="SSF51161">
    <property type="entry name" value="Trimeric LpxA-like enzymes"/>
    <property type="match status" value="1"/>
</dbReference>
<dbReference type="Pfam" id="PF24894">
    <property type="entry name" value="Hexapep_GlmU"/>
    <property type="match status" value="1"/>
</dbReference>
<protein>
    <submittedName>
        <fullName evidence="4">Glucose-1-phosphate adenylyltransferase subunit GlgD</fullName>
        <ecNumber evidence="4">2.7.7.27</ecNumber>
    </submittedName>
</protein>
<dbReference type="Gene3D" id="3.90.550.10">
    <property type="entry name" value="Spore Coat Polysaccharide Biosynthesis Protein SpsA, Chain A"/>
    <property type="match status" value="1"/>
</dbReference>
<dbReference type="Gene3D" id="2.160.10.10">
    <property type="entry name" value="Hexapeptide repeat proteins"/>
    <property type="match status" value="1"/>
</dbReference>
<dbReference type="NCBIfam" id="TIGR02092">
    <property type="entry name" value="glgD"/>
    <property type="match status" value="1"/>
</dbReference>
<sequence length="375" mass="42481">MYSTLGIIAPTYDDSAFDSLTRSRNLSMLPYGCRYRLIDLPLSNMTAHGIRSVAVYTGKKIRSYMDHLNMGVPWNLNRRFNGLFLFPPTISEDELNKYGEMAEFQSTADFYERAKEEYVLYMRPGILTKVDLTALQEKLLAEDADAAVVYKQVEDEAMAYAGAQSLFFNEEGGLENLGYHFGSDKTVSLYMNMILLKKDIFTRLVRKALERGDISTMEDVLFNYKKKLRIIGYEYEGLFEKIDSVKSYYDANMRLLDPDYFDKVFYEGGRVYTKTKDEPSTFYTKTGESLNSLSANGAFIDGSVTNSLIFRGVVVEEGAVVKNSIIMQKCRIEKDAVVVNAILDKNVVVGEGEHLIGSAQSPYVLEKNLEIGESR</sequence>
<dbReference type="RefSeq" id="WP_349053652.1">
    <property type="nucleotide sequence ID" value="NZ_JBBNPS010000005.1"/>
</dbReference>
<dbReference type="PANTHER" id="PTHR43523:SF6">
    <property type="entry name" value="GLYCOGEN BIOSYNTHESIS PROTEIN GLGD"/>
    <property type="match status" value="1"/>
</dbReference>
<evidence type="ECO:0000256" key="2">
    <source>
        <dbReference type="ARBA" id="ARBA00023056"/>
    </source>
</evidence>
<keyword evidence="2" id="KW-0320">Glycogen biosynthesis</keyword>
<dbReference type="SUPFAM" id="SSF53448">
    <property type="entry name" value="Nucleotide-diphospho-sugar transferases"/>
    <property type="match status" value="1"/>
</dbReference>
<feature type="domain" description="Glucose-1-phosphate adenylyltransferase/Bifunctional protein GlmU-like C-terminal hexapeptide" evidence="3">
    <location>
        <begin position="285"/>
        <end position="354"/>
    </location>
</feature>
<keyword evidence="4" id="KW-0548">Nucleotidyltransferase</keyword>
<accession>A0ABV1J7U1</accession>
<dbReference type="EMBL" id="JBBNPS010000005">
    <property type="protein sequence ID" value="MEQ3353287.1"/>
    <property type="molecule type" value="Genomic_DNA"/>
</dbReference>
<proteinExistence type="inferred from homology"/>
<evidence type="ECO:0000313" key="4">
    <source>
        <dbReference type="EMBL" id="MEQ3353287.1"/>
    </source>
</evidence>
<comment type="caution">
    <text evidence="4">The sequence shown here is derived from an EMBL/GenBank/DDBJ whole genome shotgun (WGS) entry which is preliminary data.</text>
</comment>
<dbReference type="InterPro" id="IPR056818">
    <property type="entry name" value="GlmU/GlgC-like_hexapep"/>
</dbReference>
<reference evidence="4 5" key="1">
    <citation type="submission" date="2024-04" db="EMBL/GenBank/DDBJ databases">
        <title>Human intestinal bacterial collection.</title>
        <authorList>
            <person name="Pauvert C."/>
            <person name="Hitch T.C.A."/>
            <person name="Clavel T."/>
        </authorList>
    </citation>
    <scope>NUCLEOTIDE SEQUENCE [LARGE SCALE GENOMIC DNA]</scope>
    <source>
        <strain evidence="4 5">CLA-SR-H026</strain>
    </source>
</reference>
<keyword evidence="4" id="KW-0808">Transferase</keyword>
<name>A0ABV1J7U1_9FIRM</name>
<dbReference type="GO" id="GO:0008878">
    <property type="term" value="F:glucose-1-phosphate adenylyltransferase activity"/>
    <property type="evidence" value="ECO:0007669"/>
    <property type="project" value="UniProtKB-EC"/>
</dbReference>
<dbReference type="Proteomes" id="UP001481872">
    <property type="component" value="Unassembled WGS sequence"/>
</dbReference>
<organism evidence="4 5">
    <name type="scientific">Aedoeadaptatus acetigenes</name>
    <dbReference type="NCBI Taxonomy" id="2981723"/>
    <lineage>
        <taxon>Bacteria</taxon>
        <taxon>Bacillati</taxon>
        <taxon>Bacillota</taxon>
        <taxon>Tissierellia</taxon>
        <taxon>Tissierellales</taxon>
        <taxon>Peptoniphilaceae</taxon>
        <taxon>Aedoeadaptatus</taxon>
    </lineage>
</organism>
<dbReference type="InterPro" id="IPR011004">
    <property type="entry name" value="Trimer_LpxA-like_sf"/>
</dbReference>
<comment type="similarity">
    <text evidence="1">Belongs to the bacterial/plant glucose-1-phosphate adenylyltransferase family.</text>
</comment>
<dbReference type="InterPro" id="IPR029044">
    <property type="entry name" value="Nucleotide-diphossugar_trans"/>
</dbReference>
<dbReference type="PANTHER" id="PTHR43523">
    <property type="entry name" value="GLUCOSE-1-PHOSPHATE ADENYLYLTRANSFERASE-RELATED"/>
    <property type="match status" value="1"/>
</dbReference>
<gene>
    <name evidence="4" type="primary">glgD</name>
    <name evidence="4" type="ORF">AAA081_03085</name>
</gene>
<evidence type="ECO:0000256" key="1">
    <source>
        <dbReference type="ARBA" id="ARBA00010443"/>
    </source>
</evidence>